<evidence type="ECO:0000313" key="5">
    <source>
        <dbReference type="EMBL" id="QJH96491.1"/>
    </source>
</evidence>
<gene>
    <name evidence="4" type="ORF">MM415A00250_0007</name>
    <name evidence="3" type="ORF">MM415B00805_0023</name>
    <name evidence="5" type="ORF">TM448B00745_0006</name>
</gene>
<dbReference type="InterPro" id="IPR046462">
    <property type="entry name" value="TerL_nuclease"/>
</dbReference>
<evidence type="ECO:0000259" key="1">
    <source>
        <dbReference type="Pfam" id="PF03354"/>
    </source>
</evidence>
<protein>
    <submittedName>
        <fullName evidence="3">Putative terminase</fullName>
    </submittedName>
</protein>
<feature type="domain" description="Terminase large subunit-like ATPase" evidence="1">
    <location>
        <begin position="38"/>
        <end position="208"/>
    </location>
</feature>
<organism evidence="3">
    <name type="scientific">viral metagenome</name>
    <dbReference type="NCBI Taxonomy" id="1070528"/>
    <lineage>
        <taxon>unclassified sequences</taxon>
        <taxon>metagenomes</taxon>
        <taxon>organismal metagenomes</taxon>
    </lineage>
</organism>
<dbReference type="InterPro" id="IPR046461">
    <property type="entry name" value="TerL_ATPase"/>
</dbReference>
<evidence type="ECO:0000313" key="3">
    <source>
        <dbReference type="EMBL" id="QJA62279.1"/>
    </source>
</evidence>
<dbReference type="Pfam" id="PF03354">
    <property type="entry name" value="TerL_ATPase"/>
    <property type="match status" value="1"/>
</dbReference>
<dbReference type="Pfam" id="PF20441">
    <property type="entry name" value="TerL_nuclease"/>
    <property type="match status" value="1"/>
</dbReference>
<sequence length="561" mass="63807">MARRGKLDKAKAQHAIDFIQSLTHVKAEWARKPFILFPWEKRIVTDVFGTLKPDGYRQYNTVYIEIPKKNGKSPFAAALILYLLCGDGEEGAEIYGAATAEEQANIVYDLASKMVMRQPTLRKRCKVLDSIFRIVYYPTGSFYQVVSSEPESKHGFNTHGLVIDELHAHKTRKLFDVLTDGAGDARRQPLFVYITTAGVDRNSIGWEMHERARQVLNGTRNEPTLYPVIYGPPDDDKEWDWEDERNWKKVNPSLGRTFGIEKLRTAYRQAKGNAAKESNFQQLRLDVWVKSTMKPIRMADWDECAGEKEESQAGTFVPPGKRKGKKGRILRYAQEDIEARLEGSFCYAGLDLSSVTDLTAGSLVFPGADGTYDILMRYWIPEDTMRDKEEKEGIPYRQWVKDGYLSATPGNVVDYAFIRSDLNGLRSRFRMEELAYDRWGAWLLVQQLMEDGFVMEKKEAGNGHPLIVPFGQGYASMSPAVKELLILVLGRKIRHWGNPVLRWNVDNLVLRQDPAGNLKPDKEKATNKIDGVVALVMALDRATRNVPEAESIYEHRGVTVM</sequence>
<evidence type="ECO:0000313" key="4">
    <source>
        <dbReference type="EMBL" id="QJA83829.1"/>
    </source>
</evidence>
<dbReference type="PANTHER" id="PTHR41287:SF1">
    <property type="entry name" value="PROTEIN YMFN"/>
    <property type="match status" value="1"/>
</dbReference>
<proteinExistence type="predicted"/>
<dbReference type="AlphaFoldDB" id="A0A6M3IX91"/>
<dbReference type="PANTHER" id="PTHR41287">
    <property type="match status" value="1"/>
</dbReference>
<feature type="domain" description="Terminase large subunit-like endonuclease" evidence="2">
    <location>
        <begin position="340"/>
        <end position="543"/>
    </location>
</feature>
<dbReference type="GO" id="GO:0004519">
    <property type="term" value="F:endonuclease activity"/>
    <property type="evidence" value="ECO:0007669"/>
    <property type="project" value="InterPro"/>
</dbReference>
<dbReference type="EMBL" id="MT141466">
    <property type="protein sequence ID" value="QJA62279.1"/>
    <property type="molecule type" value="Genomic_DNA"/>
</dbReference>
<dbReference type="EMBL" id="MT142519">
    <property type="protein sequence ID" value="QJA83829.1"/>
    <property type="molecule type" value="Genomic_DNA"/>
</dbReference>
<accession>A0A6M3IX91</accession>
<dbReference type="EMBL" id="MT144653">
    <property type="protein sequence ID" value="QJH96491.1"/>
    <property type="molecule type" value="Genomic_DNA"/>
</dbReference>
<reference evidence="3" key="1">
    <citation type="submission" date="2020-03" db="EMBL/GenBank/DDBJ databases">
        <title>The deep terrestrial virosphere.</title>
        <authorList>
            <person name="Holmfeldt K."/>
            <person name="Nilsson E."/>
            <person name="Simone D."/>
            <person name="Lopez-Fernandez M."/>
            <person name="Wu X."/>
            <person name="de Brujin I."/>
            <person name="Lundin D."/>
            <person name="Andersson A."/>
            <person name="Bertilsson S."/>
            <person name="Dopson M."/>
        </authorList>
    </citation>
    <scope>NUCLEOTIDE SEQUENCE</scope>
    <source>
        <strain evidence="4">MM415A00250</strain>
        <strain evidence="3">MM415B00805</strain>
        <strain evidence="5">TM448B00745</strain>
    </source>
</reference>
<dbReference type="Gene3D" id="3.40.50.300">
    <property type="entry name" value="P-loop containing nucleotide triphosphate hydrolases"/>
    <property type="match status" value="1"/>
</dbReference>
<evidence type="ECO:0000259" key="2">
    <source>
        <dbReference type="Pfam" id="PF20441"/>
    </source>
</evidence>
<dbReference type="InterPro" id="IPR005021">
    <property type="entry name" value="Terminase_largesu-like"/>
</dbReference>
<name>A0A6M3IX91_9ZZZZ</name>
<dbReference type="InterPro" id="IPR027417">
    <property type="entry name" value="P-loop_NTPase"/>
</dbReference>